<dbReference type="PANTHER" id="PTHR39338:SF6">
    <property type="entry name" value="BLL5662 PROTEIN"/>
    <property type="match status" value="1"/>
</dbReference>
<dbReference type="RefSeq" id="WP_377301158.1">
    <property type="nucleotide sequence ID" value="NZ_CP180191.1"/>
</dbReference>
<evidence type="ECO:0000313" key="1">
    <source>
        <dbReference type="EMBL" id="MFC3146717.1"/>
    </source>
</evidence>
<proteinExistence type="predicted"/>
<sequence length="418" mass="46707">MLVQLRGTEKLAENIAYFARTLRRAGLPMGTGQIQDAQAAVQAAGIESREVFKAALAATLVKRHEHLPVFEQAFAVYWQNPRLAEKMMRLLLPTIYGRTSPTEQKRPDLFARVQQSLRAPRPQAPQLPQEQEEVQLDAAMSLSPRELLAHKDFESLSLDELATVRRELRRMPLPAPLAASRRPRPARAAQAHARVDARRTLSGMTRTGELAQLAWRAPRPRRRPLVVLADISGSMDRYTRLLLLFLHRLANDDARVEVFLFGTRLTRITRQLRQRDVDVALARAGRAAPDWAGGTRLTSCLTEFNQRWGRRVLTGGALTLLISDGLDAELADEAGMAPLGAQVERLALSSHRLLWLNPLLRYAGFEAKPLGVRAVLPHVHAHLPVHNLASVAQLAQAIEQLRHRAASPAFPLRQDPRP</sequence>
<dbReference type="SUPFAM" id="SSF53300">
    <property type="entry name" value="vWA-like"/>
    <property type="match status" value="1"/>
</dbReference>
<dbReference type="PANTHER" id="PTHR39338">
    <property type="entry name" value="BLL5662 PROTEIN-RELATED"/>
    <property type="match status" value="1"/>
</dbReference>
<dbReference type="InterPro" id="IPR036465">
    <property type="entry name" value="vWFA_dom_sf"/>
</dbReference>
<name>A0ABV7GZH6_9BURK</name>
<dbReference type="Pfam" id="PF05762">
    <property type="entry name" value="VWA_CoxE"/>
    <property type="match status" value="1"/>
</dbReference>
<dbReference type="EMBL" id="JBHRTI010000003">
    <property type="protein sequence ID" value="MFC3146717.1"/>
    <property type="molecule type" value="Genomic_DNA"/>
</dbReference>
<evidence type="ECO:0000313" key="2">
    <source>
        <dbReference type="Proteomes" id="UP001595556"/>
    </source>
</evidence>
<protein>
    <submittedName>
        <fullName evidence="1">VWA domain-containing protein</fullName>
    </submittedName>
</protein>
<dbReference type="PIRSF" id="PIRSF010256">
    <property type="entry name" value="CoxE_vWa"/>
    <property type="match status" value="1"/>
</dbReference>
<comment type="caution">
    <text evidence="1">The sequence shown here is derived from an EMBL/GenBank/DDBJ whole genome shotgun (WGS) entry which is preliminary data.</text>
</comment>
<dbReference type="Proteomes" id="UP001595556">
    <property type="component" value="Unassembled WGS sequence"/>
</dbReference>
<accession>A0ABV7GZH6</accession>
<organism evidence="1 2">
    <name type="scientific">Piscinibacterium candidicorallinum</name>
    <dbReference type="NCBI Taxonomy" id="1793872"/>
    <lineage>
        <taxon>Bacteria</taxon>
        <taxon>Pseudomonadati</taxon>
        <taxon>Pseudomonadota</taxon>
        <taxon>Betaproteobacteria</taxon>
        <taxon>Burkholderiales</taxon>
        <taxon>Piscinibacterium</taxon>
    </lineage>
</organism>
<dbReference type="InterPro" id="IPR008912">
    <property type="entry name" value="Uncharacterised_CoxE"/>
</dbReference>
<dbReference type="InterPro" id="IPR011195">
    <property type="entry name" value="UCP010256"/>
</dbReference>
<reference evidence="2" key="1">
    <citation type="journal article" date="2019" name="Int. J. Syst. Evol. Microbiol.">
        <title>The Global Catalogue of Microorganisms (GCM) 10K type strain sequencing project: providing services to taxonomists for standard genome sequencing and annotation.</title>
        <authorList>
            <consortium name="The Broad Institute Genomics Platform"/>
            <consortium name="The Broad Institute Genome Sequencing Center for Infectious Disease"/>
            <person name="Wu L."/>
            <person name="Ma J."/>
        </authorList>
    </citation>
    <scope>NUCLEOTIDE SEQUENCE [LARGE SCALE GENOMIC DNA]</scope>
    <source>
        <strain evidence="2">KCTC 52168</strain>
    </source>
</reference>
<keyword evidence="2" id="KW-1185">Reference proteome</keyword>
<gene>
    <name evidence="1" type="ORF">ACFOEN_03570</name>
</gene>